<organism evidence="1 2">
    <name type="scientific">Iningainema tapete BLCC-T55</name>
    <dbReference type="NCBI Taxonomy" id="2748662"/>
    <lineage>
        <taxon>Bacteria</taxon>
        <taxon>Bacillati</taxon>
        <taxon>Cyanobacteriota</taxon>
        <taxon>Cyanophyceae</taxon>
        <taxon>Nostocales</taxon>
        <taxon>Scytonemataceae</taxon>
        <taxon>Iningainema tapete</taxon>
    </lineage>
</organism>
<sequence length="404" mass="45374">MSNTIAFIAGTYKPERCGVAHYTARLRDNLNQQNIESIVLTTHTAAAEVNDKSVRGVVQDWRFADLMSLVQAVHGTKADILHIQHAAGTYGFERAIFLLPLLLKATGYRQPIVTTVHEYGWWEWQPKGIPPQVIEWLKMWGQQRGWWDREDGFLLTLSDALITTNAEAEEVIYQRLPQLSNRVLRIPIAANVDVATIDKTTARQQLRQRCKFAQDTTVIVFFGFLHPVKGIETLLSAFKQVLITHPQARLLLVGGVESLALRGEEAKLYWEKLHAFVAELDLSEMVHLTGYVDAETASKYLSGSDIGVLPFNHGLTMKSGSLLTLLAHGLPVVGTSHNTPLPEKHPVQLVPPRNINALADALCQLLNQPDKCNYLCDAGRAFIHNFSWSNIARSHIQIYEKFWS</sequence>
<proteinExistence type="predicted"/>
<dbReference type="SUPFAM" id="SSF53756">
    <property type="entry name" value="UDP-Glycosyltransferase/glycogen phosphorylase"/>
    <property type="match status" value="1"/>
</dbReference>
<gene>
    <name evidence="1" type="ORF">ICL16_35170</name>
</gene>
<dbReference type="Gene3D" id="3.40.50.2000">
    <property type="entry name" value="Glycogen Phosphorylase B"/>
    <property type="match status" value="2"/>
</dbReference>
<dbReference type="AlphaFoldDB" id="A0A8J6XPN0"/>
<comment type="caution">
    <text evidence="1">The sequence shown here is derived from an EMBL/GenBank/DDBJ whole genome shotgun (WGS) entry which is preliminary data.</text>
</comment>
<dbReference type="Proteomes" id="UP000629098">
    <property type="component" value="Unassembled WGS sequence"/>
</dbReference>
<name>A0A8J6XPN0_9CYAN</name>
<dbReference type="RefSeq" id="WP_190836219.1">
    <property type="nucleotide sequence ID" value="NZ_CAWPPI010000106.1"/>
</dbReference>
<evidence type="ECO:0000313" key="1">
    <source>
        <dbReference type="EMBL" id="MBD2777147.1"/>
    </source>
</evidence>
<evidence type="ECO:0000313" key="2">
    <source>
        <dbReference type="Proteomes" id="UP000629098"/>
    </source>
</evidence>
<dbReference type="EMBL" id="JACXAE010000106">
    <property type="protein sequence ID" value="MBD2777147.1"/>
    <property type="molecule type" value="Genomic_DNA"/>
</dbReference>
<accession>A0A8J6XPN0</accession>
<protein>
    <submittedName>
        <fullName evidence="1">Glycosyltransferase</fullName>
    </submittedName>
</protein>
<dbReference type="PANTHER" id="PTHR12526">
    <property type="entry name" value="GLYCOSYLTRANSFERASE"/>
    <property type="match status" value="1"/>
</dbReference>
<reference evidence="1" key="1">
    <citation type="submission" date="2020-09" db="EMBL/GenBank/DDBJ databases">
        <title>Iningainema tapete sp. nov. (Scytonemataceae, Cyanobacteria) from greenhouses in central Florida (USA) produces two types of nodularin with biosynthetic potential for microcystin-LR and anabaenopeptins.</title>
        <authorList>
            <person name="Berthold D.E."/>
            <person name="Lefler F.W."/>
            <person name="Huang I.-S."/>
            <person name="Abdulla H."/>
            <person name="Zimba P.V."/>
            <person name="Laughinghouse H.D. IV."/>
        </authorList>
    </citation>
    <scope>NUCLEOTIDE SEQUENCE</scope>
    <source>
        <strain evidence="1">BLCCT55</strain>
    </source>
</reference>
<keyword evidence="2" id="KW-1185">Reference proteome</keyword>
<dbReference type="Pfam" id="PF13692">
    <property type="entry name" value="Glyco_trans_1_4"/>
    <property type="match status" value="1"/>
</dbReference>